<evidence type="ECO:0000313" key="1">
    <source>
        <dbReference type="EMBL" id="MFL9830294.1"/>
    </source>
</evidence>
<keyword evidence="2" id="KW-1185">Reference proteome</keyword>
<comment type="caution">
    <text evidence="1">The sequence shown here is derived from an EMBL/GenBank/DDBJ whole genome shotgun (WGS) entry which is preliminary data.</text>
</comment>
<evidence type="ECO:0000313" key="2">
    <source>
        <dbReference type="Proteomes" id="UP001629260"/>
    </source>
</evidence>
<sequence>MTNLNIYRFELLNKAKEQQVLSFYNEEEDLLDTMNDFCSYIHENIRKYIDNQGKYRTFTLDKIQKKDSEERIISGYFDSAYTGEKGKVKDGSTNRLKFDIFKKDLVSKDFFYLIHVPKGAKQGFLIVEKKENHGVKQIFENAFNKFMQLKGVSNYHLHLKQAPPRYFIKNFLEYGILKEFRLIDGDETDNVGNINLGKEERIFKPKGISNEGKELKNILVALFNSFASTEDRIPFLDKGEFNEIAFVLEYGRASKTFYIKNKDKIRSNVDVTSLIEFEDGEPTTESLIRISLGLINLAA</sequence>
<accession>A0ABW8XR00</accession>
<organism evidence="1 2">
    <name type="scientific">Flavobacterium plantiphilum</name>
    <dbReference type="NCBI Taxonomy" id="3163297"/>
    <lineage>
        <taxon>Bacteria</taxon>
        <taxon>Pseudomonadati</taxon>
        <taxon>Bacteroidota</taxon>
        <taxon>Flavobacteriia</taxon>
        <taxon>Flavobacteriales</taxon>
        <taxon>Flavobacteriaceae</taxon>
        <taxon>Flavobacterium</taxon>
    </lineage>
</organism>
<dbReference type="EMBL" id="JBELQA010000003">
    <property type="protein sequence ID" value="MFL9830294.1"/>
    <property type="molecule type" value="Genomic_DNA"/>
</dbReference>
<dbReference type="Proteomes" id="UP001629260">
    <property type="component" value="Unassembled WGS sequence"/>
</dbReference>
<gene>
    <name evidence="1" type="ORF">ABS764_05455</name>
</gene>
<proteinExistence type="predicted"/>
<dbReference type="RefSeq" id="WP_408080790.1">
    <property type="nucleotide sequence ID" value="NZ_JBELQA010000003.1"/>
</dbReference>
<reference evidence="1 2" key="1">
    <citation type="submission" date="2024-06" db="EMBL/GenBank/DDBJ databases">
        <authorList>
            <person name="Kaempfer P."/>
            <person name="Viver T."/>
        </authorList>
    </citation>
    <scope>NUCLEOTIDE SEQUENCE [LARGE SCALE GENOMIC DNA]</scope>
    <source>
        <strain evidence="1 2">ST-87</strain>
    </source>
</reference>
<protein>
    <submittedName>
        <fullName evidence="1">Uncharacterized protein</fullName>
    </submittedName>
</protein>
<name>A0ABW8XR00_9FLAO</name>